<feature type="compositionally biased region" description="Polar residues" evidence="5">
    <location>
        <begin position="642"/>
        <end position="656"/>
    </location>
</feature>
<dbReference type="PANTHER" id="PTHR15954">
    <property type="entry name" value="VACUOLAR PROTEIN SORTING-ASSOCIATED PROTEIN 51 HOMOLOG"/>
    <property type="match status" value="1"/>
</dbReference>
<evidence type="ECO:0000256" key="3">
    <source>
        <dbReference type="RuleBase" id="RU368010"/>
    </source>
</evidence>
<keyword evidence="3" id="KW-0445">Lipid transport</keyword>
<comment type="function">
    <text evidence="3">Acts as component of the GARP complex that is involved in retrograde transport from early and late endosomes to the trans-Golgi network (TGN).</text>
</comment>
<feature type="compositionally biased region" description="Polar residues" evidence="5">
    <location>
        <begin position="686"/>
        <end position="708"/>
    </location>
</feature>
<feature type="coiled-coil region" evidence="4">
    <location>
        <begin position="96"/>
        <end position="123"/>
    </location>
</feature>
<dbReference type="GO" id="GO:0015031">
    <property type="term" value="P:protein transport"/>
    <property type="evidence" value="ECO:0007669"/>
    <property type="project" value="UniProtKB-UniRule"/>
</dbReference>
<feature type="domain" description="Exocyst complex component EXOC2/Sec5 N-terminal" evidence="6">
    <location>
        <begin position="35"/>
        <end position="238"/>
    </location>
</feature>
<dbReference type="OrthoDB" id="203678at2759"/>
<keyword evidence="2 3" id="KW-0813">Transport</keyword>
<feature type="region of interest" description="Disordered" evidence="5">
    <location>
        <begin position="686"/>
        <end position="728"/>
    </location>
</feature>
<accession>A0A168MVC6</accession>
<dbReference type="GO" id="GO:0000938">
    <property type="term" value="C:GARP complex"/>
    <property type="evidence" value="ECO:0007669"/>
    <property type="project" value="UniProtKB-UniRule"/>
</dbReference>
<name>A0A168MVC6_ABSGL</name>
<keyword evidence="4" id="KW-0175">Coiled coil</keyword>
<feature type="region of interest" description="Disordered" evidence="5">
    <location>
        <begin position="642"/>
        <end position="665"/>
    </location>
</feature>
<evidence type="ECO:0000256" key="5">
    <source>
        <dbReference type="SAM" id="MobiDB-lite"/>
    </source>
</evidence>
<evidence type="ECO:0000256" key="2">
    <source>
        <dbReference type="ARBA" id="ARBA00022448"/>
    </source>
</evidence>
<dbReference type="GO" id="GO:0006869">
    <property type="term" value="P:lipid transport"/>
    <property type="evidence" value="ECO:0007669"/>
    <property type="project" value="UniProtKB-UniRule"/>
</dbReference>
<comment type="similarity">
    <text evidence="1 3">Belongs to the VPS51 family.</text>
</comment>
<dbReference type="EMBL" id="LT552609">
    <property type="protein sequence ID" value="SAL99287.1"/>
    <property type="molecule type" value="Genomic_DNA"/>
</dbReference>
<comment type="subcellular location">
    <subcellularLocation>
        <location evidence="3">Golgi apparatus</location>
        <location evidence="3">trans-Golgi network</location>
    </subcellularLocation>
</comment>
<dbReference type="GO" id="GO:0042147">
    <property type="term" value="P:retrograde transport, endosome to Golgi"/>
    <property type="evidence" value="ECO:0007669"/>
    <property type="project" value="UniProtKB-UniRule"/>
</dbReference>
<dbReference type="Proteomes" id="UP000078561">
    <property type="component" value="Unassembled WGS sequence"/>
</dbReference>
<dbReference type="GO" id="GO:0005829">
    <property type="term" value="C:cytosol"/>
    <property type="evidence" value="ECO:0007669"/>
    <property type="project" value="GOC"/>
</dbReference>
<protein>
    <recommendedName>
        <fullName evidence="3">Vacuolar protein sorting-associated protein 51 homolog</fullName>
    </recommendedName>
</protein>
<dbReference type="GO" id="GO:0048193">
    <property type="term" value="P:Golgi vesicle transport"/>
    <property type="evidence" value="ECO:0007669"/>
    <property type="project" value="TreeGrafter"/>
</dbReference>
<gene>
    <name evidence="7" type="primary">ABSGL_04888.1 scaffold 6065</name>
</gene>
<dbReference type="InParanoid" id="A0A168MVC6"/>
<proteinExistence type="inferred from homology"/>
<evidence type="ECO:0000256" key="1">
    <source>
        <dbReference type="ARBA" id="ARBA00006080"/>
    </source>
</evidence>
<keyword evidence="3" id="KW-0653">Protein transport</keyword>
<dbReference type="InterPro" id="IPR014812">
    <property type="entry name" value="Vps51"/>
</dbReference>
<dbReference type="AlphaFoldDB" id="A0A168MVC6"/>
<dbReference type="GO" id="GO:1990745">
    <property type="term" value="C:EARP complex"/>
    <property type="evidence" value="ECO:0007669"/>
    <property type="project" value="TreeGrafter"/>
</dbReference>
<sequence length="829" mass="94442">MNNSPGKTRQPRERNSILKKYYGISPNAVERTNPLNIDDPTFDAVKYFAKLVKEQPLNGLIKNDNIIMSEMREIDGDMKTLVYENYSKFISATDTIRKMKSNVESMESEMGRLNENIRGISQQCTKINKALEPNRAKIQQLGNVHNQLQRLQFIFELPNRLEQCLDTKHYTQAVKYYSRARKLLDHYQHMPAFKGIERDCCSIMDRIKKELWNGMKQHDAPTDKVNEYAKLLVLLKEDPELLWNTYIDVQLALLTKQQQPSTTTTPTTADDVATHYILPLENLVRHFQSFFLSARSRNSESPEHDTGSVMDMASHDQERAKSDLLRNIQPLIDHIFDMISSFVSLNPPDDKGQDTSQLIEQMHYLSDLQRTISTSTPSLSSVAGLDQRFIDFVASWQNGLIDTLMRSVPLEMKHRIEDFSEKHLLAQEDTLMVDGPRMRGFLDDITIWFGRHIKNSCFLPLQSCLRITSDNHQTLFLSQIQAGLKKMWMSMANHLSSIPTVSVSSKSSTAQILMVSRLCYDFADYGVIQTYNDISGLLYRGHGGQDRQGSPSLDGQMDAALVTDAHAVMERYLIIGQQLLNGKVMQDGYQLSVDVQQCYLDYDSLTTSQPPTHVSSAWPRTLVQLQRMDHLLRSIFPQTSTEEQWHDSTLTRNSSENDYEYRYGSTTPGGGEDSFYIPRDHSAHSLATHNTSSSLGMDQVPKSSNNDAASRRPTNPFERSSGAGHTDRTVNMFSNIDKLFADRVDIYRRVDPLGVCGGLIRILIKAFHETTRLLQGMDEHVYHQLQLDIEFIQRTLWTFTTDEKGVFEVSESSLIADRNHGSAYLTGVG</sequence>
<dbReference type="Pfam" id="PF15469">
    <property type="entry name" value="Sec5"/>
    <property type="match status" value="1"/>
</dbReference>
<organism evidence="7">
    <name type="scientific">Absidia glauca</name>
    <name type="common">Pin mould</name>
    <dbReference type="NCBI Taxonomy" id="4829"/>
    <lineage>
        <taxon>Eukaryota</taxon>
        <taxon>Fungi</taxon>
        <taxon>Fungi incertae sedis</taxon>
        <taxon>Mucoromycota</taxon>
        <taxon>Mucoromycotina</taxon>
        <taxon>Mucoromycetes</taxon>
        <taxon>Mucorales</taxon>
        <taxon>Cunninghamellaceae</taxon>
        <taxon>Absidia</taxon>
    </lineage>
</organism>
<comment type="subunit">
    <text evidence="3">Component of the Golgi-associated retrograde protein (GARP) complex.</text>
</comment>
<evidence type="ECO:0000259" key="6">
    <source>
        <dbReference type="Pfam" id="PF15469"/>
    </source>
</evidence>
<dbReference type="PANTHER" id="PTHR15954:SF4">
    <property type="entry name" value="VACUOLAR PROTEIN SORTING-ASSOCIATED PROTEIN 51 HOMOLOG"/>
    <property type="match status" value="1"/>
</dbReference>
<dbReference type="STRING" id="4829.A0A168MVC6"/>
<dbReference type="InterPro" id="IPR039481">
    <property type="entry name" value="EXOC2/Sec5_N_dom"/>
</dbReference>
<dbReference type="GO" id="GO:0007030">
    <property type="term" value="P:Golgi organization"/>
    <property type="evidence" value="ECO:0007669"/>
    <property type="project" value="UniProtKB-UniRule"/>
</dbReference>
<reference evidence="7" key="1">
    <citation type="submission" date="2016-04" db="EMBL/GenBank/DDBJ databases">
        <authorList>
            <person name="Evans L.H."/>
            <person name="Alamgir A."/>
            <person name="Owens N."/>
            <person name="Weber N.D."/>
            <person name="Virtaneva K."/>
            <person name="Barbian K."/>
            <person name="Babar A."/>
            <person name="Rosenke K."/>
        </authorList>
    </citation>
    <scope>NUCLEOTIDE SEQUENCE [LARGE SCALE GENOMIC DNA]</scope>
    <source>
        <strain evidence="7">CBS 101.48</strain>
    </source>
</reference>
<dbReference type="GO" id="GO:0032456">
    <property type="term" value="P:endocytic recycling"/>
    <property type="evidence" value="ECO:0007669"/>
    <property type="project" value="TreeGrafter"/>
</dbReference>
<evidence type="ECO:0000313" key="8">
    <source>
        <dbReference type="Proteomes" id="UP000078561"/>
    </source>
</evidence>
<dbReference type="GO" id="GO:0016020">
    <property type="term" value="C:membrane"/>
    <property type="evidence" value="ECO:0007669"/>
    <property type="project" value="TreeGrafter"/>
</dbReference>
<keyword evidence="3" id="KW-0333">Golgi apparatus</keyword>
<evidence type="ECO:0000256" key="4">
    <source>
        <dbReference type="SAM" id="Coils"/>
    </source>
</evidence>
<keyword evidence="8" id="KW-1185">Reference proteome</keyword>
<evidence type="ECO:0000313" key="7">
    <source>
        <dbReference type="EMBL" id="SAL99287.1"/>
    </source>
</evidence>
<dbReference type="OMA" id="GSRLCYD"/>